<keyword evidence="2" id="KW-0378">Hydrolase</keyword>
<dbReference type="InterPro" id="IPR018310">
    <property type="entry name" value="Put_endonuclease_Z1-dom"/>
</dbReference>
<dbReference type="Proteomes" id="UP000275747">
    <property type="component" value="Chromosome"/>
</dbReference>
<gene>
    <name evidence="2" type="ORF">D9Z05_10485</name>
</gene>
<name>A0AAI8LMH0_ENTFC</name>
<evidence type="ECO:0000313" key="3">
    <source>
        <dbReference type="Proteomes" id="UP000275747"/>
    </source>
</evidence>
<dbReference type="Pfam" id="PF10593">
    <property type="entry name" value="Z1"/>
    <property type="match status" value="1"/>
</dbReference>
<accession>A0AAI8LMH0</accession>
<keyword evidence="2" id="KW-0540">Nuclease</keyword>
<organism evidence="2 3">
    <name type="scientific">Enterococcus faecium</name>
    <name type="common">Streptococcus faecium</name>
    <dbReference type="NCBI Taxonomy" id="1352"/>
    <lineage>
        <taxon>Bacteria</taxon>
        <taxon>Bacillati</taxon>
        <taxon>Bacillota</taxon>
        <taxon>Bacilli</taxon>
        <taxon>Lactobacillales</taxon>
        <taxon>Enterococcaceae</taxon>
        <taxon>Enterococcus</taxon>
    </lineage>
</organism>
<proteinExistence type="predicted"/>
<evidence type="ECO:0000313" key="2">
    <source>
        <dbReference type="EMBL" id="AYM73649.1"/>
    </source>
</evidence>
<evidence type="ECO:0000259" key="1">
    <source>
        <dbReference type="Pfam" id="PF10593"/>
    </source>
</evidence>
<protein>
    <submittedName>
        <fullName evidence="2">Endonuclease</fullName>
    </submittedName>
</protein>
<sequence length="877" mass="101044">MVDYELIEKHFNTAKTAIESEKKQTPEDIETHLNLFKTTIFGMDDDTFKELINRILAIVPVSLEPAMTLSEPSPKWFTESRADRGSKRFDAYELYLQNVLGYSSNVVTTIGNSMDTIMNNLGDPTFEGEFVKKGLVIGDVQSGKTGNFIALMNKAADAGYNMIVITTGTIEKLRRQTQVRIEEGFLGYFTATRNRESKTKTVKDFGNTEQTLALTNADRDFNLKTANPFGFGVAPIVAVIKKNKKSIEDLAEWLQNNNQQDISRLGKIDRSILFIDDEADNATVNTKKMGDPTTINRGIRAILNLFRRASYVGFTATPFANIMIDHKIKDDLFPSSFIQVLETPSNYMGASTIFPEEDEGGIYHDVLVSNDDAEDYIPIVIPKEEKTTFVVPALPPSMEEAIRIFFLQNAIRDLRGDRKKHRSMLINVSYLNRIQEQIKNLVDAYVGDLKRQIRHYILDKNKAMHLDMKAVFEEKFHNIPETWNDVYPILYKSTDTIEAHVINNANKGFQYEDYPNGARVIAVGGFALSRGLTLEGLSTSYLYRNTLMYDTLMQMGRWFGYRPRYDDIIYLYMPERSVDWYYQILQAMNDLKKQIKEMINERKTPEDFGYYIREAENKDEATILITARNKMRNAKNYDVTIRISGDYKETTKLSLNVVNRNNSFMKQWFEKNRSLFDSELLIKDAPKEVVEKLLLEYSYGSYNKLNLSVAQEALKNFDKFDIKIGAKSGASANWDSIMEKSRTRGFRYVKEFDLIAFGNSRIGSVRDGQYGLTQQQKEKAKDFKNEKDYFSNFYSNERNPLIVIFPVRLPEPKSVDKISHDFWENHKNDIFWALSLGVPNSKLDPINYKTKMNTVLQQQLLTQREIEADDEFEEDIE</sequence>
<dbReference type="GO" id="GO:0004519">
    <property type="term" value="F:endonuclease activity"/>
    <property type="evidence" value="ECO:0007669"/>
    <property type="project" value="UniProtKB-KW"/>
</dbReference>
<keyword evidence="2" id="KW-0255">Endonuclease</keyword>
<dbReference type="RefSeq" id="WP_002372789.1">
    <property type="nucleotide sequence ID" value="NZ_CABGQB010000003.1"/>
</dbReference>
<dbReference type="Gene3D" id="3.40.50.300">
    <property type="entry name" value="P-loop containing nucleotide triphosphate hydrolases"/>
    <property type="match status" value="1"/>
</dbReference>
<reference evidence="2 3" key="1">
    <citation type="submission" date="2018-10" db="EMBL/GenBank/DDBJ databases">
        <title>Escaping from acidified nitrite in gastric host defense: Transcriptomic basis for resistance to free nitrous acid in Enterococcus faecalis.</title>
        <authorList>
            <person name="Yu Z."/>
            <person name="Shi D."/>
            <person name="Liu W."/>
            <person name="Meng F."/>
        </authorList>
    </citation>
    <scope>NUCLEOTIDE SEQUENCE [LARGE SCALE GENOMIC DNA]</scope>
    <source>
        <strain evidence="2 3">JE1</strain>
    </source>
</reference>
<dbReference type="AlphaFoldDB" id="A0AAI8LMH0"/>
<dbReference type="InterPro" id="IPR027417">
    <property type="entry name" value="P-loop_NTPase"/>
</dbReference>
<dbReference type="EMBL" id="CP033041">
    <property type="protein sequence ID" value="AYM73649.1"/>
    <property type="molecule type" value="Genomic_DNA"/>
</dbReference>
<feature type="domain" description="Putative endonuclease Z1" evidence="1">
    <location>
        <begin position="397"/>
        <end position="616"/>
    </location>
</feature>